<proteinExistence type="predicted"/>
<protein>
    <submittedName>
        <fullName evidence="2">Amidase</fullName>
    </submittedName>
</protein>
<dbReference type="OrthoDB" id="8872210at2"/>
<feature type="domain" description="Allophanate hydrolase C-terminal" evidence="1">
    <location>
        <begin position="7"/>
        <end position="128"/>
    </location>
</feature>
<dbReference type="AlphaFoldDB" id="A0A2R5F8I5"/>
<dbReference type="EMBL" id="BDOQ01000003">
    <property type="protein sequence ID" value="GBG13868.1"/>
    <property type="molecule type" value="Genomic_DNA"/>
</dbReference>
<evidence type="ECO:0000313" key="3">
    <source>
        <dbReference type="Proteomes" id="UP000245081"/>
    </source>
</evidence>
<evidence type="ECO:0000259" key="1">
    <source>
        <dbReference type="Pfam" id="PF21986"/>
    </source>
</evidence>
<name>A0A2R5F8I5_9PROT</name>
<reference evidence="2 3" key="1">
    <citation type="journal article" date="2018" name="Environ. Microbiol.">
        <title>Isolation and genomic characterization of Novimethylophilus kurashikiensis gen. nov. sp. nov., a new lanthanide-dependent methylotrophic species of Methylophilaceae.</title>
        <authorList>
            <person name="Lv H."/>
            <person name="Sahin N."/>
            <person name="Tani A."/>
        </authorList>
    </citation>
    <scope>NUCLEOTIDE SEQUENCE [LARGE SCALE GENOMIC DNA]</scope>
    <source>
        <strain evidence="2 3">La2-4</strain>
    </source>
</reference>
<keyword evidence="3" id="KW-1185">Reference proteome</keyword>
<comment type="caution">
    <text evidence="2">The sequence shown here is derived from an EMBL/GenBank/DDBJ whole genome shotgun (WGS) entry which is preliminary data.</text>
</comment>
<dbReference type="RefSeq" id="WP_109015023.1">
    <property type="nucleotide sequence ID" value="NZ_BDOQ01000003.1"/>
</dbReference>
<dbReference type="Proteomes" id="UP000245081">
    <property type="component" value="Unassembled WGS sequence"/>
</dbReference>
<gene>
    <name evidence="2" type="ORF">NMK_1420</name>
</gene>
<evidence type="ECO:0000313" key="2">
    <source>
        <dbReference type="EMBL" id="GBG13868.1"/>
    </source>
</evidence>
<dbReference type="Gene3D" id="3.10.490.10">
    <property type="entry name" value="Gamma-glutamyl cyclotransferase-like"/>
    <property type="match status" value="1"/>
</dbReference>
<accession>A0A2R5F8I5</accession>
<dbReference type="Pfam" id="PF21986">
    <property type="entry name" value="AH_C"/>
    <property type="match status" value="1"/>
</dbReference>
<sequence>MTEIRMVRVAVCGAHMSGLPLNSQLTSIGGRLVAKTTTSPSYRFYKLAGFIPPRPGLLRTGRGGTIELEVWEVPVTEYGAFVAAIPAPLGIGTIELADGSLVQGFLCEAYATENAEDITHFGGWRGFLLASSGS</sequence>
<dbReference type="InterPro" id="IPR053844">
    <property type="entry name" value="AH_C"/>
</dbReference>
<organism evidence="2 3">
    <name type="scientific">Novimethylophilus kurashikiensis</name>
    <dbReference type="NCBI Taxonomy" id="1825523"/>
    <lineage>
        <taxon>Bacteria</taxon>
        <taxon>Pseudomonadati</taxon>
        <taxon>Pseudomonadota</taxon>
        <taxon>Betaproteobacteria</taxon>
        <taxon>Nitrosomonadales</taxon>
        <taxon>Methylophilaceae</taxon>
        <taxon>Novimethylophilus</taxon>
    </lineage>
</organism>